<dbReference type="Proteomes" id="UP000755654">
    <property type="component" value="Unassembled WGS sequence"/>
</dbReference>
<evidence type="ECO:0000313" key="2">
    <source>
        <dbReference type="Proteomes" id="UP000755654"/>
    </source>
</evidence>
<accession>A0ABS6A3C7</accession>
<comment type="caution">
    <text evidence="1">The sequence shown here is derived from an EMBL/GenBank/DDBJ whole genome shotgun (WGS) entry which is preliminary data.</text>
</comment>
<keyword evidence="2" id="KW-1185">Reference proteome</keyword>
<evidence type="ECO:0000313" key="1">
    <source>
        <dbReference type="EMBL" id="MBU2761404.1"/>
    </source>
</evidence>
<reference evidence="1 2" key="1">
    <citation type="journal article" date="2021" name="ISME J.">
        <title>Genomic evolution of the class Acidithiobacillia: deep-branching Proteobacteria living in extreme acidic conditions.</title>
        <authorList>
            <person name="Moya-Beltran A."/>
            <person name="Beard S."/>
            <person name="Rojas-Villalobos C."/>
            <person name="Issotta F."/>
            <person name="Gallardo Y."/>
            <person name="Ulloa R."/>
            <person name="Giaveno A."/>
            <person name="Degli Esposti M."/>
            <person name="Johnson D.B."/>
            <person name="Quatrini R."/>
        </authorList>
    </citation>
    <scope>NUCLEOTIDE SEQUENCE [LARGE SCALE GENOMIC DNA]</scope>
    <source>
        <strain evidence="1 2">RW2</strain>
    </source>
</reference>
<gene>
    <name evidence="1" type="ORF">HAP95_14815</name>
</gene>
<protein>
    <submittedName>
        <fullName evidence="1">Uncharacterized protein</fullName>
    </submittedName>
</protein>
<proteinExistence type="predicted"/>
<dbReference type="EMBL" id="JAAOMP010000158">
    <property type="protein sequence ID" value="MBU2761404.1"/>
    <property type="molecule type" value="Genomic_DNA"/>
</dbReference>
<organism evidence="1 2">
    <name type="scientific">Acidithiobacillus sulfurivorans</name>
    <dbReference type="NCBI Taxonomy" id="1958756"/>
    <lineage>
        <taxon>Bacteria</taxon>
        <taxon>Pseudomonadati</taxon>
        <taxon>Pseudomonadota</taxon>
        <taxon>Acidithiobacillia</taxon>
        <taxon>Acidithiobacillales</taxon>
        <taxon>Acidithiobacillaceae</taxon>
        <taxon>Acidithiobacillus</taxon>
    </lineage>
</organism>
<sequence>MGHHQMTGDAPYPLAAPTDAPDFTVYRVDACRAQIASALGIHCSDIAVKRGKAAHEIDHGKFRYRIEYLTRGKVGIVGKPILFDSAEIKSQQKEMYAVAKERSLSPRRCIVYRVDETIPWDFWEKNRAERKIKEGEMISVSFARTWSTTAHAGRLPGRRRPLAHRSVVVAAPLRAPA</sequence>
<name>A0ABS6A3C7_9PROT</name>